<protein>
    <submittedName>
        <fullName evidence="2">Uncharacterized protein</fullName>
    </submittedName>
</protein>
<comment type="caution">
    <text evidence="2">The sequence shown here is derived from an EMBL/GenBank/DDBJ whole genome shotgun (WGS) entry which is preliminary data.</text>
</comment>
<accession>A0A9W8E4D2</accession>
<dbReference type="Gene3D" id="3.40.33.10">
    <property type="entry name" value="CAP"/>
    <property type="match status" value="1"/>
</dbReference>
<proteinExistence type="predicted"/>
<feature type="compositionally biased region" description="Polar residues" evidence="1">
    <location>
        <begin position="1"/>
        <end position="33"/>
    </location>
</feature>
<sequence length="229" mass="25217">QQQDQGGENSGVENSPSASNPTDIQPSNSQGNPEQPPDVTHTSTSGVHAPATPTAEPSTNSTGYYKGENTFDGSIWEQFNLCKLLVEDIFATVKKQPEIAPLSSPGNEANQVSIFQWLNQYREANDLHPLRFDPRLEKVTLEFLPDIAAMPNVTYDTLKGEVRERLLKAEIGFLAHDIYMQVGKTTERALMVVFVDDPRSDGTLLFPCYTHAALATVGDKMFLTFATLV</sequence>
<dbReference type="EMBL" id="JANBPY010003429">
    <property type="protein sequence ID" value="KAJ1951755.1"/>
    <property type="molecule type" value="Genomic_DNA"/>
</dbReference>
<evidence type="ECO:0000313" key="3">
    <source>
        <dbReference type="Proteomes" id="UP001150925"/>
    </source>
</evidence>
<reference evidence="2" key="1">
    <citation type="submission" date="2022-07" db="EMBL/GenBank/DDBJ databases">
        <title>Phylogenomic reconstructions and comparative analyses of Kickxellomycotina fungi.</title>
        <authorList>
            <person name="Reynolds N.K."/>
            <person name="Stajich J.E."/>
            <person name="Barry K."/>
            <person name="Grigoriev I.V."/>
            <person name="Crous P."/>
            <person name="Smith M.E."/>
        </authorList>
    </citation>
    <scope>NUCLEOTIDE SEQUENCE</scope>
    <source>
        <strain evidence="2">RSA 1196</strain>
    </source>
</reference>
<keyword evidence="3" id="KW-1185">Reference proteome</keyword>
<dbReference type="Proteomes" id="UP001150925">
    <property type="component" value="Unassembled WGS sequence"/>
</dbReference>
<evidence type="ECO:0000256" key="1">
    <source>
        <dbReference type="SAM" id="MobiDB-lite"/>
    </source>
</evidence>
<gene>
    <name evidence="2" type="ORF">IWQ62_006378</name>
</gene>
<dbReference type="InterPro" id="IPR035940">
    <property type="entry name" value="CAP_sf"/>
</dbReference>
<organism evidence="2 3">
    <name type="scientific">Dispira parvispora</name>
    <dbReference type="NCBI Taxonomy" id="1520584"/>
    <lineage>
        <taxon>Eukaryota</taxon>
        <taxon>Fungi</taxon>
        <taxon>Fungi incertae sedis</taxon>
        <taxon>Zoopagomycota</taxon>
        <taxon>Kickxellomycotina</taxon>
        <taxon>Dimargaritomycetes</taxon>
        <taxon>Dimargaritales</taxon>
        <taxon>Dimargaritaceae</taxon>
        <taxon>Dispira</taxon>
    </lineage>
</organism>
<name>A0A9W8E4D2_9FUNG</name>
<dbReference type="AlphaFoldDB" id="A0A9W8E4D2"/>
<feature type="region of interest" description="Disordered" evidence="1">
    <location>
        <begin position="1"/>
        <end position="63"/>
    </location>
</feature>
<feature type="non-terminal residue" evidence="2">
    <location>
        <position position="1"/>
    </location>
</feature>
<evidence type="ECO:0000313" key="2">
    <source>
        <dbReference type="EMBL" id="KAJ1951755.1"/>
    </source>
</evidence>